<feature type="region of interest" description="Disordered" evidence="1">
    <location>
        <begin position="375"/>
        <end position="416"/>
    </location>
</feature>
<evidence type="ECO:0000313" key="3">
    <source>
        <dbReference type="Proteomes" id="UP000094043"/>
    </source>
</evidence>
<reference evidence="2" key="3">
    <citation type="submission" date="2024-01" db="EMBL/GenBank/DDBJ databases">
        <authorList>
            <person name="Coelho M.A."/>
            <person name="David-Palma M."/>
            <person name="Shea T."/>
            <person name="Sun S."/>
            <person name="Cuomo C.A."/>
            <person name="Heitman J."/>
        </authorList>
    </citation>
    <scope>NUCLEOTIDE SEQUENCE</scope>
    <source>
        <strain evidence="2">CBS 7841</strain>
    </source>
</reference>
<sequence>MPSLQQALESLSEQSAQIAYLSSLNSRPPGLFTSAILYLPPSEAPYLPKGNVLHLVRDASESEKRLFKFVGESDGPKGNKRVEKREGEIVTPMRYLRQRGRECKDETDLLLRAVLKMNDDYFPRPRARALIQNLMDQHQKNQERIAELEHRIAEANQPFTKPSPPSPSPQEKIGQESELEAQRLIPGGMIKAEDVALRASKTRLAALKSVELSKPGNQIIDPLEMAAPPPGRNIPFSPPFQPSQPLPPTPTSNFVQPSQAKTPARQLPNVTNSLVNATPRHNIERLDRIDRFSPLKLITPRAGSGIGGGIFGRSRGSLKGSILNKPIETPRTLEKVPSVEETRRYVQLEPGEDVEEADETVRLAREPLLKNLSTVIHGSVSSRSPVNSEPPSERTNPPHPETTRAAPPPPLSLQPEAEPQALIPSEMAENIDVNCESVKAGLRKIWSTMSDIMRQGVSDGESFESEDAFSSVQHLGHLSRSELPPPQSPSASSTLSSLNGQASTKPITPEIILSAHMFLAILQTSSSADKSPGVDMNDMKEKLNGIALARGWTGTAQMATKVIYAAVGKRVVTIDRKGGGLGRVKFTQ</sequence>
<gene>
    <name evidence="2" type="ORF">L203_101492</name>
</gene>
<accession>A0A1E3ITE2</accession>
<protein>
    <submittedName>
        <fullName evidence="2">Uncharacterized protein</fullName>
    </submittedName>
</protein>
<feature type="compositionally biased region" description="Polar residues" evidence="1">
    <location>
        <begin position="252"/>
        <end position="261"/>
    </location>
</feature>
<reference evidence="2" key="1">
    <citation type="submission" date="2016-06" db="EMBL/GenBank/DDBJ databases">
        <authorList>
            <person name="Cuomo C."/>
            <person name="Litvintseva A."/>
            <person name="Heitman J."/>
            <person name="Chen Y."/>
            <person name="Sun S."/>
            <person name="Springer D."/>
            <person name="Dromer F."/>
            <person name="Young S."/>
            <person name="Zeng Q."/>
            <person name="Chapman S."/>
            <person name="Gujja S."/>
            <person name="Saif S."/>
            <person name="Birren B."/>
        </authorList>
    </citation>
    <scope>NUCLEOTIDE SEQUENCE</scope>
    <source>
        <strain evidence="2">CBS 7841</strain>
    </source>
</reference>
<dbReference type="KEGG" id="cdep:91085705"/>
<feature type="region of interest" description="Disordered" evidence="1">
    <location>
        <begin position="223"/>
        <end position="265"/>
    </location>
</feature>
<dbReference type="Proteomes" id="UP000094043">
    <property type="component" value="Chromosome 2"/>
</dbReference>
<dbReference type="OrthoDB" id="3262547at2759"/>
<dbReference type="GeneID" id="91085705"/>
<feature type="compositionally biased region" description="Polar residues" evidence="1">
    <location>
        <begin position="375"/>
        <end position="395"/>
    </location>
</feature>
<dbReference type="VEuPathDB" id="FungiDB:L203_01147"/>
<feature type="region of interest" description="Disordered" evidence="1">
    <location>
        <begin position="157"/>
        <end position="177"/>
    </location>
</feature>
<organism evidence="2 3">
    <name type="scientific">Cryptococcus depauperatus CBS 7841</name>
    <dbReference type="NCBI Taxonomy" id="1295531"/>
    <lineage>
        <taxon>Eukaryota</taxon>
        <taxon>Fungi</taxon>
        <taxon>Dikarya</taxon>
        <taxon>Basidiomycota</taxon>
        <taxon>Agaricomycotina</taxon>
        <taxon>Tremellomycetes</taxon>
        <taxon>Tremellales</taxon>
        <taxon>Cryptococcaceae</taxon>
        <taxon>Cryptococcus</taxon>
    </lineage>
</organism>
<dbReference type="EMBL" id="CP143785">
    <property type="protein sequence ID" value="WVN86329.1"/>
    <property type="molecule type" value="Genomic_DNA"/>
</dbReference>
<reference evidence="2" key="2">
    <citation type="journal article" date="2022" name="Elife">
        <title>Obligate sexual reproduction of a homothallic fungus closely related to the Cryptococcus pathogenic species complex.</title>
        <authorList>
            <person name="Passer A.R."/>
            <person name="Clancey S.A."/>
            <person name="Shea T."/>
            <person name="David-Palma M."/>
            <person name="Averette A.F."/>
            <person name="Boekhout T."/>
            <person name="Porcel B.M."/>
            <person name="Nowrousian M."/>
            <person name="Cuomo C.A."/>
            <person name="Sun S."/>
            <person name="Heitman J."/>
            <person name="Coelho M.A."/>
        </authorList>
    </citation>
    <scope>NUCLEOTIDE SEQUENCE</scope>
    <source>
        <strain evidence="2">CBS 7841</strain>
    </source>
</reference>
<feature type="region of interest" description="Disordered" evidence="1">
    <location>
        <begin position="464"/>
        <end position="502"/>
    </location>
</feature>
<evidence type="ECO:0000256" key="1">
    <source>
        <dbReference type="SAM" id="MobiDB-lite"/>
    </source>
</evidence>
<proteinExistence type="predicted"/>
<evidence type="ECO:0000313" key="2">
    <source>
        <dbReference type="EMBL" id="WVN86329.1"/>
    </source>
</evidence>
<name>A0A1E3ITE2_9TREE</name>
<dbReference type="RefSeq" id="XP_066067029.1">
    <property type="nucleotide sequence ID" value="XM_066210932.1"/>
</dbReference>
<keyword evidence="3" id="KW-1185">Reference proteome</keyword>
<feature type="compositionally biased region" description="Low complexity" evidence="1">
    <location>
        <begin position="489"/>
        <end position="498"/>
    </location>
</feature>
<feature type="compositionally biased region" description="Pro residues" evidence="1">
    <location>
        <begin position="227"/>
        <end position="250"/>
    </location>
</feature>
<dbReference type="AlphaFoldDB" id="A0A1E3ITE2"/>